<dbReference type="Proteomes" id="UP000309584">
    <property type="component" value="Unassembled WGS sequence"/>
</dbReference>
<gene>
    <name evidence="4" type="ORF">CQA75_04230</name>
</gene>
<dbReference type="EMBL" id="NXLY01000006">
    <property type="protein sequence ID" value="TKX34110.1"/>
    <property type="molecule type" value="Genomic_DNA"/>
</dbReference>
<reference evidence="4 5" key="1">
    <citation type="submission" date="2018-05" db="EMBL/GenBank/DDBJ databases">
        <title>Novel Campyloabacter and Helicobacter Species and Strains.</title>
        <authorList>
            <person name="Mannion A.J."/>
            <person name="Shen Z."/>
            <person name="Fox J.G."/>
        </authorList>
    </citation>
    <scope>NUCLEOTIDE SEQUENCE [LARGE SCALE GENOMIC DNA]</scope>
    <source>
        <strain evidence="5">MIT10-5678</strain>
    </source>
</reference>
<accession>A0ABY2TJ23</accession>
<evidence type="ECO:0000256" key="1">
    <source>
        <dbReference type="ARBA" id="ARBA00022676"/>
    </source>
</evidence>
<keyword evidence="1" id="KW-0328">Glycosyltransferase</keyword>
<dbReference type="PANTHER" id="PTHR22916">
    <property type="entry name" value="GLYCOSYLTRANSFERASE"/>
    <property type="match status" value="1"/>
</dbReference>
<evidence type="ECO:0000313" key="4">
    <source>
        <dbReference type="EMBL" id="TKX34110.1"/>
    </source>
</evidence>
<evidence type="ECO:0000259" key="3">
    <source>
        <dbReference type="Pfam" id="PF00535"/>
    </source>
</evidence>
<dbReference type="PANTHER" id="PTHR22916:SF51">
    <property type="entry name" value="GLYCOSYLTRANSFERASE EPSH-RELATED"/>
    <property type="match status" value="1"/>
</dbReference>
<dbReference type="Pfam" id="PF00535">
    <property type="entry name" value="Glycos_transf_2"/>
    <property type="match status" value="1"/>
</dbReference>
<comment type="caution">
    <text evidence="4">The sequence shown here is derived from an EMBL/GenBank/DDBJ whole genome shotgun (WGS) entry which is preliminary data.</text>
</comment>
<proteinExistence type="predicted"/>
<protein>
    <submittedName>
        <fullName evidence="4">Glycosyltransferase family 2 protein</fullName>
    </submittedName>
</protein>
<name>A0ABY2TJ23_9BACT</name>
<dbReference type="InterPro" id="IPR001173">
    <property type="entry name" value="Glyco_trans_2-like"/>
</dbReference>
<keyword evidence="5" id="KW-1185">Reference proteome</keyword>
<evidence type="ECO:0000313" key="5">
    <source>
        <dbReference type="Proteomes" id="UP000309584"/>
    </source>
</evidence>
<evidence type="ECO:0000256" key="2">
    <source>
        <dbReference type="ARBA" id="ARBA00022679"/>
    </source>
</evidence>
<sequence length="454" mass="54875">MQSKTVGVVIPIYNVQDYLKECLDSVINQTYKNLQVVLVNDGSTDENSLNIAKEYTLKDERFILFDKKNGGHSSAKNVGIEYFNKEYELKNITNDIKENFLIEFGIEGNNEIYKVYKSSKFFKNENELLNFKTPDIDYIIFLDSDDYWELNCIEECVPRMEGANVVWFDFQPEIESNFKKQFKTEMEVLDCKNEEIISTKDWLEICEKKKYLFWFAWQGMIEFKSLLRSKLKFIDKIIHEDHHFGICLFSSIEKIYIYPQKKYHYRVRKNSVSHQNKFHIDKTSYLYDLFQEFRDDIYEFKNYQLAMNWAFTLSHMVDFLSLNNYEKVEKVFLSQVLSKALRVLFLTKDPYNLIEILKIYKNYFLKYQISKEEFIRNSLEYQIGYLILKNNIFNVNEVIKRYNSQVKKNQNYIREFSIQFLENKHDFDVQKIKKHLSYRLGKFLCKIVLFWRKK</sequence>
<keyword evidence="2" id="KW-0808">Transferase</keyword>
<dbReference type="CDD" id="cd00761">
    <property type="entry name" value="Glyco_tranf_GTA_type"/>
    <property type="match status" value="1"/>
</dbReference>
<feature type="domain" description="Glycosyltransferase 2-like" evidence="3">
    <location>
        <begin position="8"/>
        <end position="87"/>
    </location>
</feature>
<dbReference type="SUPFAM" id="SSF53448">
    <property type="entry name" value="Nucleotide-diphospho-sugar transferases"/>
    <property type="match status" value="1"/>
</dbReference>
<organism evidence="4 5">
    <name type="scientific">Campylobacter taeniopygiae</name>
    <dbReference type="NCBI Taxonomy" id="2510188"/>
    <lineage>
        <taxon>Bacteria</taxon>
        <taxon>Pseudomonadati</taxon>
        <taxon>Campylobacterota</taxon>
        <taxon>Epsilonproteobacteria</taxon>
        <taxon>Campylobacterales</taxon>
        <taxon>Campylobacteraceae</taxon>
        <taxon>Campylobacter</taxon>
    </lineage>
</organism>
<dbReference type="RefSeq" id="WP_137623805.1">
    <property type="nucleotide sequence ID" value="NZ_NXLY01000006.1"/>
</dbReference>
<dbReference type="InterPro" id="IPR029044">
    <property type="entry name" value="Nucleotide-diphossugar_trans"/>
</dbReference>
<dbReference type="Gene3D" id="3.90.550.10">
    <property type="entry name" value="Spore Coat Polysaccharide Biosynthesis Protein SpsA, Chain A"/>
    <property type="match status" value="1"/>
</dbReference>